<evidence type="ECO:0000256" key="1">
    <source>
        <dbReference type="ARBA" id="ARBA00004651"/>
    </source>
</evidence>
<feature type="region of interest" description="Disordered" evidence="13">
    <location>
        <begin position="917"/>
        <end position="939"/>
    </location>
</feature>
<dbReference type="FunFam" id="1.20.1070.10:FF:000058">
    <property type="entry name" value="Adhesion G protein-coupled receptor F5"/>
    <property type="match status" value="1"/>
</dbReference>
<evidence type="ECO:0000256" key="2">
    <source>
        <dbReference type="ARBA" id="ARBA00007343"/>
    </source>
</evidence>
<feature type="transmembrane region" description="Helical" evidence="14">
    <location>
        <begin position="873"/>
        <end position="896"/>
    </location>
</feature>
<evidence type="ECO:0000256" key="6">
    <source>
        <dbReference type="ARBA" id="ARBA00022989"/>
    </source>
</evidence>
<dbReference type="Pfam" id="PF00002">
    <property type="entry name" value="7tm_2"/>
    <property type="match status" value="1"/>
</dbReference>
<dbReference type="SMART" id="SM00008">
    <property type="entry name" value="HormR"/>
    <property type="match status" value="1"/>
</dbReference>
<evidence type="ECO:0000256" key="11">
    <source>
        <dbReference type="ARBA" id="ARBA00023180"/>
    </source>
</evidence>
<feature type="region of interest" description="Disordered" evidence="13">
    <location>
        <begin position="244"/>
        <end position="276"/>
    </location>
</feature>
<evidence type="ECO:0000256" key="4">
    <source>
        <dbReference type="ARBA" id="ARBA00022692"/>
    </source>
</evidence>
<evidence type="ECO:0000256" key="13">
    <source>
        <dbReference type="SAM" id="MobiDB-lite"/>
    </source>
</evidence>
<feature type="domain" description="GAIN-B" evidence="16">
    <location>
        <begin position="486"/>
        <end position="651"/>
    </location>
</feature>
<dbReference type="PANTHER" id="PTHR12011:SF347">
    <property type="entry name" value="FI21270P1-RELATED"/>
    <property type="match status" value="1"/>
</dbReference>
<feature type="transmembrane region" description="Helical" evidence="14">
    <location>
        <begin position="715"/>
        <end position="740"/>
    </location>
</feature>
<dbReference type="InterPro" id="IPR032471">
    <property type="entry name" value="AGRL2-4_GAIN_subdom_A"/>
</dbReference>
<dbReference type="SUPFAM" id="SSF81321">
    <property type="entry name" value="Family A G protein-coupled receptor-like"/>
    <property type="match status" value="1"/>
</dbReference>
<sequence>MLMNYSWIYISAFFALACLQVELKKLSNKELEDLKRKWDECCKTNVCIRNSCYSMELRASGWAAVRQRCQGQYPDWPFAVDIFRIQHEEDIGKLSKMLQDSQQYAENNSALPKTVWTSGTKCPKTGNKGSIMVTRWTSTNRPFPDWLQAKVNDASDNPDEGCKFLVVYPAPNNSDVKYDFQKQTARHPAICEFVFPGDEEDDNWNKTDSYSTDENSSFRTVTGSDNFKTSTTSKMIKSKTLKPANGSHWISETTPHYTTAPNRATSISPPDEESHPIVTTKLSRFCEGRFEAGIYWPDAVPGETVNKSCPEGMTGYAQWTCSEATLHYTPSRPHIQDCKHVWITNLEDEVNDGVDAISISVKLANETKHQVMSHGDITALVDLSTKILALYFKQTRDEDYDVKGKQEKPLSYNFTESMVGSMSNMLRAEIKTVWEVLPEIHQTRAASQILKLVTSMGSHLSCTRKSDDNLQFTVAAENIGLQTFIFSNKSSSEEDVIVFPQKVPDVETNSSIYVPADLDLKIWMSPCKSYKSAVGVVYNHVGDFLKNENQSRSTVHVVTKVISFSLTNSSVSIKLPKDKKVTVVLQHLQIKDIQKGILRYPRCMFWNFSKQDYGQWDESGCFRVSSNLTHTVCTCDHLTNFAVLMDIYDNIKEDKIQSIMTYVCCGISSLTLVGTLICFFTIRSLHGRRSIITGNLCFCLLFTNLLVLFGLDQTYNKIICATIAGLLHFWTLSAFCWMLVEGYHLYRMVILVFQTGRNLSVKFYYLFAYGCPLIIVGISAAARSDGYGGPNYCWLSSNHGLMWSFVGPACVIILINVVIFILTLRSASTVRVKREQTTVKKIKSWARGSLSVMCLLGLTWCIGLFYISKTFHVVSYIFTLLNGLQGVFIFIFHILLNEKIQSFCSTKWKAKKQYWNKNSKQTSNNRGHSKSSTRTSIESNGCANRNLASRKTRTLPTIMTSVPGSS</sequence>
<keyword evidence="20" id="KW-1185">Reference proteome</keyword>
<evidence type="ECO:0000256" key="15">
    <source>
        <dbReference type="SAM" id="SignalP"/>
    </source>
</evidence>
<feature type="domain" description="G-protein coupled receptors family 2 profile 2" evidence="18">
    <location>
        <begin position="657"/>
        <end position="897"/>
    </location>
</feature>
<evidence type="ECO:0000259" key="18">
    <source>
        <dbReference type="PROSITE" id="PS50261"/>
    </source>
</evidence>
<dbReference type="PROSITE" id="PS50261">
    <property type="entry name" value="G_PROTEIN_RECEP_F2_4"/>
    <property type="match status" value="1"/>
</dbReference>
<keyword evidence="4 14" id="KW-0812">Transmembrane</keyword>
<evidence type="ECO:0000259" key="17">
    <source>
        <dbReference type="PROSITE" id="PS50227"/>
    </source>
</evidence>
<dbReference type="InterPro" id="IPR017981">
    <property type="entry name" value="GPCR_2-like_7TM"/>
</dbReference>
<feature type="chain" id="PRO_5043359758" evidence="15">
    <location>
        <begin position="24"/>
        <end position="966"/>
    </location>
</feature>
<dbReference type="Gene3D" id="2.60.220.50">
    <property type="match status" value="1"/>
</dbReference>
<comment type="subcellular location">
    <subcellularLocation>
        <location evidence="1">Cell membrane</location>
        <topology evidence="1">Multi-pass membrane protein</topology>
    </subcellularLocation>
</comment>
<feature type="transmembrane region" description="Helical" evidence="14">
    <location>
        <begin position="845"/>
        <end position="867"/>
    </location>
</feature>
<evidence type="ECO:0000256" key="3">
    <source>
        <dbReference type="ARBA" id="ARBA00022475"/>
    </source>
</evidence>
<dbReference type="Proteomes" id="UP001497382">
    <property type="component" value="Unassembled WGS sequence"/>
</dbReference>
<feature type="domain" description="G-protein coupled receptors family 2 profile 1" evidence="17">
    <location>
        <begin position="285"/>
        <end position="342"/>
    </location>
</feature>
<keyword evidence="12" id="KW-0807">Transducer</keyword>
<dbReference type="Pfam" id="PF01825">
    <property type="entry name" value="GPS"/>
    <property type="match status" value="1"/>
</dbReference>
<keyword evidence="9" id="KW-1015">Disulfide bond</keyword>
<dbReference type="Gene3D" id="1.25.40.610">
    <property type="match status" value="1"/>
</dbReference>
<dbReference type="InterPro" id="IPR046338">
    <property type="entry name" value="GAIN_dom_sf"/>
</dbReference>
<evidence type="ECO:0000256" key="9">
    <source>
        <dbReference type="ARBA" id="ARBA00023157"/>
    </source>
</evidence>
<feature type="compositionally biased region" description="Polar residues" evidence="13">
    <location>
        <begin position="248"/>
        <end position="268"/>
    </location>
</feature>
<evidence type="ECO:0000313" key="19">
    <source>
        <dbReference type="EMBL" id="CAL1261256.1"/>
    </source>
</evidence>
<keyword evidence="6 14" id="KW-1133">Transmembrane helix</keyword>
<name>A0AAV1YQR6_9ARAC</name>
<evidence type="ECO:0000256" key="5">
    <source>
        <dbReference type="ARBA" id="ARBA00022729"/>
    </source>
</evidence>
<keyword evidence="7" id="KW-0297">G-protein coupled receptor</keyword>
<dbReference type="InterPro" id="IPR000832">
    <property type="entry name" value="GPCR_2_secretin-like"/>
</dbReference>
<keyword evidence="3" id="KW-1003">Cell membrane</keyword>
<dbReference type="GO" id="GO:0005886">
    <property type="term" value="C:plasma membrane"/>
    <property type="evidence" value="ECO:0007669"/>
    <property type="project" value="UniProtKB-SubCell"/>
</dbReference>
<feature type="transmembrane region" description="Helical" evidence="14">
    <location>
        <begin position="761"/>
        <end position="782"/>
    </location>
</feature>
<comment type="caution">
    <text evidence="19">The sequence shown here is derived from an EMBL/GenBank/DDBJ whole genome shotgun (WGS) entry which is preliminary data.</text>
</comment>
<dbReference type="PANTHER" id="PTHR12011">
    <property type="entry name" value="ADHESION G-PROTEIN COUPLED RECEPTOR"/>
    <property type="match status" value="1"/>
</dbReference>
<feature type="transmembrane region" description="Helical" evidence="14">
    <location>
        <begin position="802"/>
        <end position="824"/>
    </location>
</feature>
<protein>
    <submittedName>
        <fullName evidence="19">Uncharacterized protein</fullName>
    </submittedName>
</protein>
<dbReference type="AlphaFoldDB" id="A0AAV1YQR6"/>
<dbReference type="PROSITE" id="PS50221">
    <property type="entry name" value="GAIN_B"/>
    <property type="match status" value="1"/>
</dbReference>
<dbReference type="Pfam" id="PF02793">
    <property type="entry name" value="HRM"/>
    <property type="match status" value="1"/>
</dbReference>
<evidence type="ECO:0000256" key="7">
    <source>
        <dbReference type="ARBA" id="ARBA00023040"/>
    </source>
</evidence>
<dbReference type="EMBL" id="CAXIEN010000002">
    <property type="protein sequence ID" value="CAL1261256.1"/>
    <property type="molecule type" value="Genomic_DNA"/>
</dbReference>
<dbReference type="PRINTS" id="PR00249">
    <property type="entry name" value="GPCRSECRETIN"/>
</dbReference>
<keyword evidence="8 14" id="KW-0472">Membrane</keyword>
<feature type="transmembrane region" description="Helical" evidence="14">
    <location>
        <begin position="659"/>
        <end position="680"/>
    </location>
</feature>
<dbReference type="Gene3D" id="1.20.1070.10">
    <property type="entry name" value="Rhodopsin 7-helix transmembrane proteins"/>
    <property type="match status" value="1"/>
</dbReference>
<keyword evidence="11" id="KW-0325">Glycoprotein</keyword>
<gene>
    <name evidence="19" type="ORF">LARSCL_LOCUS301</name>
</gene>
<evidence type="ECO:0000256" key="12">
    <source>
        <dbReference type="ARBA" id="ARBA00023224"/>
    </source>
</evidence>
<evidence type="ECO:0000256" key="8">
    <source>
        <dbReference type="ARBA" id="ARBA00023136"/>
    </source>
</evidence>
<evidence type="ECO:0000256" key="10">
    <source>
        <dbReference type="ARBA" id="ARBA00023170"/>
    </source>
</evidence>
<reference evidence="19 20" key="1">
    <citation type="submission" date="2024-04" db="EMBL/GenBank/DDBJ databases">
        <authorList>
            <person name="Rising A."/>
            <person name="Reimegard J."/>
            <person name="Sonavane S."/>
            <person name="Akerstrom W."/>
            <person name="Nylinder S."/>
            <person name="Hedman E."/>
            <person name="Kallberg Y."/>
        </authorList>
    </citation>
    <scope>NUCLEOTIDE SEQUENCE [LARGE SCALE GENOMIC DNA]</scope>
</reference>
<keyword evidence="10" id="KW-0675">Receptor</keyword>
<organism evidence="19 20">
    <name type="scientific">Larinioides sclopetarius</name>
    <dbReference type="NCBI Taxonomy" id="280406"/>
    <lineage>
        <taxon>Eukaryota</taxon>
        <taxon>Metazoa</taxon>
        <taxon>Ecdysozoa</taxon>
        <taxon>Arthropoda</taxon>
        <taxon>Chelicerata</taxon>
        <taxon>Arachnida</taxon>
        <taxon>Araneae</taxon>
        <taxon>Araneomorphae</taxon>
        <taxon>Entelegynae</taxon>
        <taxon>Araneoidea</taxon>
        <taxon>Araneidae</taxon>
        <taxon>Larinioides</taxon>
    </lineage>
</organism>
<dbReference type="InterPro" id="IPR057244">
    <property type="entry name" value="GAIN_B"/>
</dbReference>
<evidence type="ECO:0000259" key="16">
    <source>
        <dbReference type="PROSITE" id="PS50221"/>
    </source>
</evidence>
<comment type="similarity">
    <text evidence="2">Belongs to the G-protein coupled receptor 2 family. Adhesion G-protein coupled receptor (ADGR) subfamily.</text>
</comment>
<dbReference type="InterPro" id="IPR000203">
    <property type="entry name" value="GPS"/>
</dbReference>
<dbReference type="PROSITE" id="PS50227">
    <property type="entry name" value="G_PROTEIN_RECEP_F2_3"/>
    <property type="match status" value="1"/>
</dbReference>
<evidence type="ECO:0000256" key="14">
    <source>
        <dbReference type="SAM" id="Phobius"/>
    </source>
</evidence>
<dbReference type="InterPro" id="IPR001879">
    <property type="entry name" value="GPCR_2_extracellular_dom"/>
</dbReference>
<dbReference type="InterPro" id="IPR036445">
    <property type="entry name" value="GPCR_2_extracell_dom_sf"/>
</dbReference>
<dbReference type="SUPFAM" id="SSF111418">
    <property type="entry name" value="Hormone receptor domain"/>
    <property type="match status" value="1"/>
</dbReference>
<dbReference type="SMART" id="SM00303">
    <property type="entry name" value="GPS"/>
    <property type="match status" value="1"/>
</dbReference>
<dbReference type="GO" id="GO:0007166">
    <property type="term" value="P:cell surface receptor signaling pathway"/>
    <property type="evidence" value="ECO:0007669"/>
    <property type="project" value="InterPro"/>
</dbReference>
<dbReference type="Pfam" id="PF16489">
    <property type="entry name" value="GAIN"/>
    <property type="match status" value="1"/>
</dbReference>
<evidence type="ECO:0000313" key="20">
    <source>
        <dbReference type="Proteomes" id="UP001497382"/>
    </source>
</evidence>
<feature type="signal peptide" evidence="15">
    <location>
        <begin position="1"/>
        <end position="23"/>
    </location>
</feature>
<keyword evidence="5 15" id="KW-0732">Signal</keyword>
<accession>A0AAV1YQR6</accession>
<dbReference type="Gene3D" id="4.10.1240.10">
    <property type="entry name" value="GPCR, family 2, extracellular hormone receptor domain"/>
    <property type="match status" value="1"/>
</dbReference>
<feature type="transmembrane region" description="Helical" evidence="14">
    <location>
        <begin position="692"/>
        <end position="709"/>
    </location>
</feature>
<proteinExistence type="inferred from homology"/>
<dbReference type="GO" id="GO:0004930">
    <property type="term" value="F:G protein-coupled receptor activity"/>
    <property type="evidence" value="ECO:0007669"/>
    <property type="project" value="UniProtKB-KW"/>
</dbReference>